<gene>
    <name evidence="2" type="ORF">M422DRAFT_268278</name>
</gene>
<proteinExistence type="predicted"/>
<sequence>MAGASSTATQGLHPSQVAGALATATLGLDSPWGIISRSESGQNLGDAPDDPECVSPDEGDTDDDDIDFTVPASEIKTSMNKMSPMMKKLFIVSKLKSSGKAIKPGNNWAHDKAAAKGATE</sequence>
<reference evidence="2 3" key="1">
    <citation type="submission" date="2014-06" db="EMBL/GenBank/DDBJ databases">
        <title>Evolutionary Origins and Diversification of the Mycorrhizal Mutualists.</title>
        <authorList>
            <consortium name="DOE Joint Genome Institute"/>
            <consortium name="Mycorrhizal Genomics Consortium"/>
            <person name="Kohler A."/>
            <person name="Kuo A."/>
            <person name="Nagy L.G."/>
            <person name="Floudas D."/>
            <person name="Copeland A."/>
            <person name="Barry K.W."/>
            <person name="Cichocki N."/>
            <person name="Veneault-Fourrey C."/>
            <person name="LaButti K."/>
            <person name="Lindquist E.A."/>
            <person name="Lipzen A."/>
            <person name="Lundell T."/>
            <person name="Morin E."/>
            <person name="Murat C."/>
            <person name="Riley R."/>
            <person name="Ohm R."/>
            <person name="Sun H."/>
            <person name="Tunlid A."/>
            <person name="Henrissat B."/>
            <person name="Grigoriev I.V."/>
            <person name="Hibbett D.S."/>
            <person name="Martin F."/>
        </authorList>
    </citation>
    <scope>NUCLEOTIDE SEQUENCE [LARGE SCALE GENOMIC DNA]</scope>
    <source>
        <strain evidence="2 3">SS14</strain>
    </source>
</reference>
<evidence type="ECO:0000313" key="3">
    <source>
        <dbReference type="Proteomes" id="UP000054279"/>
    </source>
</evidence>
<dbReference type="EMBL" id="KN837266">
    <property type="protein sequence ID" value="KIJ30227.1"/>
    <property type="molecule type" value="Genomic_DNA"/>
</dbReference>
<protein>
    <submittedName>
        <fullName evidence="2">Uncharacterized protein</fullName>
    </submittedName>
</protein>
<keyword evidence="3" id="KW-1185">Reference proteome</keyword>
<feature type="compositionally biased region" description="Basic and acidic residues" evidence="1">
    <location>
        <begin position="109"/>
        <end position="120"/>
    </location>
</feature>
<accession>A0A0C9UN13</accession>
<feature type="compositionally biased region" description="Acidic residues" evidence="1">
    <location>
        <begin position="47"/>
        <end position="67"/>
    </location>
</feature>
<evidence type="ECO:0000256" key="1">
    <source>
        <dbReference type="SAM" id="MobiDB-lite"/>
    </source>
</evidence>
<dbReference type="AlphaFoldDB" id="A0A0C9UN13"/>
<dbReference type="Proteomes" id="UP000054279">
    <property type="component" value="Unassembled WGS sequence"/>
</dbReference>
<organism evidence="2 3">
    <name type="scientific">Sphaerobolus stellatus (strain SS14)</name>
    <dbReference type="NCBI Taxonomy" id="990650"/>
    <lineage>
        <taxon>Eukaryota</taxon>
        <taxon>Fungi</taxon>
        <taxon>Dikarya</taxon>
        <taxon>Basidiomycota</taxon>
        <taxon>Agaricomycotina</taxon>
        <taxon>Agaricomycetes</taxon>
        <taxon>Phallomycetidae</taxon>
        <taxon>Geastrales</taxon>
        <taxon>Sphaerobolaceae</taxon>
        <taxon>Sphaerobolus</taxon>
    </lineage>
</organism>
<dbReference type="HOGENOM" id="CLU_2051135_0_0_1"/>
<feature type="region of interest" description="Disordered" evidence="1">
    <location>
        <begin position="101"/>
        <end position="120"/>
    </location>
</feature>
<name>A0A0C9UN13_SPHS4</name>
<feature type="region of interest" description="Disordered" evidence="1">
    <location>
        <begin position="32"/>
        <end position="67"/>
    </location>
</feature>
<evidence type="ECO:0000313" key="2">
    <source>
        <dbReference type="EMBL" id="KIJ30227.1"/>
    </source>
</evidence>